<dbReference type="Proteomes" id="UP001501697">
    <property type="component" value="Unassembled WGS sequence"/>
</dbReference>
<reference evidence="3" key="1">
    <citation type="journal article" date="2019" name="Int. J. Syst. Evol. Microbiol.">
        <title>The Global Catalogue of Microorganisms (GCM) 10K type strain sequencing project: providing services to taxonomists for standard genome sequencing and annotation.</title>
        <authorList>
            <consortium name="The Broad Institute Genomics Platform"/>
            <consortium name="The Broad Institute Genome Sequencing Center for Infectious Disease"/>
            <person name="Wu L."/>
            <person name="Ma J."/>
        </authorList>
    </citation>
    <scope>NUCLEOTIDE SEQUENCE [LARGE SCALE GENOMIC DNA]</scope>
    <source>
        <strain evidence="3">JCM 16544</strain>
    </source>
</reference>
<keyword evidence="1" id="KW-1133">Transmembrane helix</keyword>
<keyword evidence="1" id="KW-0812">Transmembrane</keyword>
<proteinExistence type="predicted"/>
<evidence type="ECO:0000313" key="2">
    <source>
        <dbReference type="EMBL" id="GAA3627560.1"/>
    </source>
</evidence>
<accession>A0ABP7A9H8</accession>
<feature type="transmembrane region" description="Helical" evidence="1">
    <location>
        <begin position="201"/>
        <end position="219"/>
    </location>
</feature>
<keyword evidence="1" id="KW-0472">Membrane</keyword>
<dbReference type="RefSeq" id="WP_344736537.1">
    <property type="nucleotide sequence ID" value="NZ_BAAAYU010000001.1"/>
</dbReference>
<feature type="transmembrane region" description="Helical" evidence="1">
    <location>
        <begin position="37"/>
        <end position="61"/>
    </location>
</feature>
<organism evidence="2 3">
    <name type="scientific">Microbacterium awajiense</name>
    <dbReference type="NCBI Taxonomy" id="415214"/>
    <lineage>
        <taxon>Bacteria</taxon>
        <taxon>Bacillati</taxon>
        <taxon>Actinomycetota</taxon>
        <taxon>Actinomycetes</taxon>
        <taxon>Micrococcales</taxon>
        <taxon>Microbacteriaceae</taxon>
        <taxon>Microbacterium</taxon>
    </lineage>
</organism>
<protein>
    <submittedName>
        <fullName evidence="2">Uncharacterized protein</fullName>
    </submittedName>
</protein>
<feature type="transmembrane region" description="Helical" evidence="1">
    <location>
        <begin position="109"/>
        <end position="134"/>
    </location>
</feature>
<evidence type="ECO:0000256" key="1">
    <source>
        <dbReference type="SAM" id="Phobius"/>
    </source>
</evidence>
<name>A0ABP7A9H8_9MICO</name>
<sequence length="233" mass="23755">MGMILAWLMTLVPTAVGIAGAFVAWRRVRRENVGGMPLVTTTMFVSAAAAGAFLTLALLAITGPWALGQPTPIAVALDPVQQEVFREGSGFVGGYSALEVFSGLDDGTVVLASLGLAAGYLPPAAIAALIAVGAHAVLTGRVFRRSITVGAVATAGICVVFGTLQQGLANAAGSQASLQLRDAVAGMTDGGFLMLVRVPQYNPWPVAAAVGFLALAVIVRRGARIAEQSRGLV</sequence>
<feature type="transmembrane region" description="Helical" evidence="1">
    <location>
        <begin position="6"/>
        <end position="25"/>
    </location>
</feature>
<gene>
    <name evidence="2" type="ORF">GCM10022200_07520</name>
</gene>
<feature type="transmembrane region" description="Helical" evidence="1">
    <location>
        <begin position="146"/>
        <end position="164"/>
    </location>
</feature>
<comment type="caution">
    <text evidence="2">The sequence shown here is derived from an EMBL/GenBank/DDBJ whole genome shotgun (WGS) entry which is preliminary data.</text>
</comment>
<dbReference type="EMBL" id="BAAAYU010000001">
    <property type="protein sequence ID" value="GAA3627560.1"/>
    <property type="molecule type" value="Genomic_DNA"/>
</dbReference>
<evidence type="ECO:0000313" key="3">
    <source>
        <dbReference type="Proteomes" id="UP001501697"/>
    </source>
</evidence>
<keyword evidence="3" id="KW-1185">Reference proteome</keyword>